<dbReference type="EMBL" id="JAEVFJ010000007">
    <property type="protein sequence ID" value="KAH8103417.1"/>
    <property type="molecule type" value="Genomic_DNA"/>
</dbReference>
<comment type="caution">
    <text evidence="2">The sequence shown here is derived from an EMBL/GenBank/DDBJ whole genome shotgun (WGS) entry which is preliminary data.</text>
</comment>
<sequence>MSLTKLTTAQQTRILRRASDFSEIPTSTNQIAAFLEIIDTALNVDSKTQSSTAYNTIAEANEEQFKLKIQEWIEKNTEDVSSLVQSVLDIRRTAQTNVGSEKPNTAIGHQATVKGFRESFRGKSHEALYQLLCEYLSKKNHYARYTSIIQSSGTGKSRTAIELGKLVLEIYLCLAPEGSTVYPPPDVCLREWLLAKLTQKEVALRMQAYIYASLVVLRDHLSMVGVIETPTTSLEQFRRLAAKLHSEMTDEDPAPRQHFFDKVLTKAIQFENAVKTQQKLELEARQKQKEREARQKQEIQQEQKEQSEEPVQSAKNDTTPVISCDNMKPHHIRDAWQELEDLLHPAKDLDGHVLVVFVFDEARHLFNPKAKEEWSPWSELRRVMRALRDFPAFSIFLSTEAMFSDLSPPPDHDPSGRIQHLQLNTFQPFVGTGLDHFADPIAGDDSISLDEVVQDAHMVTLGRPMVATRYKCGDNDVRSMIVPFCAEKVVGCAIDSIPVPPKLSQSIAFACGASRLPLDFRADSLARKEEERQVKSHMRICLGTTAGGRHMVTTSPSEPMLAEGSIYALTKCGSSLADALCETLNSTLVDVGERGELLAALLLLLASDNSRMLACSETPQPPKPEPDGPPKKKARLEPYTTAGRSSTPVSEARPLSTLTAILTPKKRIISVVNFLTHLLPPGLAVPDMKPSRRMVGDQSPLLKDAFATGKIWFNHFIKVADFSVVTQDFLWGYLVRGAAIICANNMLAVDIIIPVLINSDMLSPRNVTCILIQVKNDGNFQTTRDHLFVAMDPYDLRIFGEDTNPLPVIRMVFALASHPRHSCLLKTPNHHGRLSSNCKNQHAFYDIWVGGCGPESFGVIEPSQAGTFMDLLKRSQEGYLRELLKNKTIANMYPGGGASVAHWENFIKVAVTKD</sequence>
<evidence type="ECO:0000313" key="2">
    <source>
        <dbReference type="EMBL" id="KAH8103417.1"/>
    </source>
</evidence>
<reference evidence="2" key="1">
    <citation type="journal article" date="2021" name="New Phytol.">
        <title>Evolutionary innovations through gain and loss of genes in the ectomycorrhizal Boletales.</title>
        <authorList>
            <person name="Wu G."/>
            <person name="Miyauchi S."/>
            <person name="Morin E."/>
            <person name="Kuo A."/>
            <person name="Drula E."/>
            <person name="Varga T."/>
            <person name="Kohler A."/>
            <person name="Feng B."/>
            <person name="Cao Y."/>
            <person name="Lipzen A."/>
            <person name="Daum C."/>
            <person name="Hundley H."/>
            <person name="Pangilinan J."/>
            <person name="Johnson J."/>
            <person name="Barry K."/>
            <person name="LaButti K."/>
            <person name="Ng V."/>
            <person name="Ahrendt S."/>
            <person name="Min B."/>
            <person name="Choi I.G."/>
            <person name="Park H."/>
            <person name="Plett J.M."/>
            <person name="Magnuson J."/>
            <person name="Spatafora J.W."/>
            <person name="Nagy L.G."/>
            <person name="Henrissat B."/>
            <person name="Grigoriev I.V."/>
            <person name="Yang Z.L."/>
            <person name="Xu J."/>
            <person name="Martin F.M."/>
        </authorList>
    </citation>
    <scope>NUCLEOTIDE SEQUENCE</scope>
    <source>
        <strain evidence="2">KKN 215</strain>
    </source>
</reference>
<dbReference type="PANTHER" id="PTHR33266:SF1">
    <property type="entry name" value="F-BOX DOMAIN-CONTAINING PROTEIN"/>
    <property type="match status" value="1"/>
</dbReference>
<feature type="compositionally biased region" description="Basic and acidic residues" evidence="1">
    <location>
        <begin position="285"/>
        <end position="307"/>
    </location>
</feature>
<name>A0A8K0UU57_9AGAR</name>
<proteinExistence type="predicted"/>
<gene>
    <name evidence="2" type="ORF">BXZ70DRAFT_925519</name>
</gene>
<dbReference type="Proteomes" id="UP000813824">
    <property type="component" value="Unassembled WGS sequence"/>
</dbReference>
<organism evidence="2 3">
    <name type="scientific">Cristinia sonorae</name>
    <dbReference type="NCBI Taxonomy" id="1940300"/>
    <lineage>
        <taxon>Eukaryota</taxon>
        <taxon>Fungi</taxon>
        <taxon>Dikarya</taxon>
        <taxon>Basidiomycota</taxon>
        <taxon>Agaricomycotina</taxon>
        <taxon>Agaricomycetes</taxon>
        <taxon>Agaricomycetidae</taxon>
        <taxon>Agaricales</taxon>
        <taxon>Pleurotineae</taxon>
        <taxon>Stephanosporaceae</taxon>
        <taxon>Cristinia</taxon>
    </lineage>
</organism>
<accession>A0A8K0UU57</accession>
<protein>
    <submittedName>
        <fullName evidence="2">Uncharacterized protein</fullName>
    </submittedName>
</protein>
<dbReference type="PANTHER" id="PTHR33266">
    <property type="entry name" value="CHROMOSOME 15, WHOLE GENOME SHOTGUN SEQUENCE"/>
    <property type="match status" value="1"/>
</dbReference>
<dbReference type="OrthoDB" id="107110at2759"/>
<feature type="region of interest" description="Disordered" evidence="1">
    <location>
        <begin position="614"/>
        <end position="650"/>
    </location>
</feature>
<evidence type="ECO:0000313" key="3">
    <source>
        <dbReference type="Proteomes" id="UP000813824"/>
    </source>
</evidence>
<keyword evidence="3" id="KW-1185">Reference proteome</keyword>
<evidence type="ECO:0000256" key="1">
    <source>
        <dbReference type="SAM" id="MobiDB-lite"/>
    </source>
</evidence>
<dbReference type="AlphaFoldDB" id="A0A8K0UU57"/>
<feature type="region of interest" description="Disordered" evidence="1">
    <location>
        <begin position="285"/>
        <end position="326"/>
    </location>
</feature>